<sequence>MDIFKEYSWFLPSLVLLCAFSFTSFLICAFWRVISNNVFFRKAPTIPIKDNTYNIVQNPANIHQTTLGS</sequence>
<dbReference type="EMBL" id="FN655474">
    <property type="protein sequence ID" value="CBY39242.1"/>
    <property type="molecule type" value="Genomic_DNA"/>
</dbReference>
<dbReference type="Proteomes" id="UP000011014">
    <property type="component" value="Unassembled WGS sequence"/>
</dbReference>
<dbReference type="AlphaFoldDB" id="E4YUV3"/>
<evidence type="ECO:0000313" key="2">
    <source>
        <dbReference type="EMBL" id="CBY39242.1"/>
    </source>
</evidence>
<proteinExistence type="predicted"/>
<name>E4YUV3_OIKDI</name>
<keyword evidence="1" id="KW-1133">Transmembrane helix</keyword>
<organism evidence="2">
    <name type="scientific">Oikopleura dioica</name>
    <name type="common">Tunicate</name>
    <dbReference type="NCBI Taxonomy" id="34765"/>
    <lineage>
        <taxon>Eukaryota</taxon>
        <taxon>Metazoa</taxon>
        <taxon>Chordata</taxon>
        <taxon>Tunicata</taxon>
        <taxon>Appendicularia</taxon>
        <taxon>Copelata</taxon>
        <taxon>Oikopleuridae</taxon>
        <taxon>Oikopleura</taxon>
    </lineage>
</organism>
<gene>
    <name evidence="2" type="ORF">GSOID_T00019794001</name>
</gene>
<protein>
    <submittedName>
        <fullName evidence="2">Uncharacterized protein</fullName>
    </submittedName>
</protein>
<feature type="transmembrane region" description="Helical" evidence="1">
    <location>
        <begin position="14"/>
        <end position="34"/>
    </location>
</feature>
<keyword evidence="1" id="KW-0812">Transmembrane</keyword>
<reference evidence="2" key="1">
    <citation type="journal article" date="2010" name="Science">
        <title>Plasticity of animal genome architecture unmasked by rapid evolution of a pelagic tunicate.</title>
        <authorList>
            <person name="Denoeud F."/>
            <person name="Henriet S."/>
            <person name="Mungpakdee S."/>
            <person name="Aury J.M."/>
            <person name="Da Silva C."/>
            <person name="Brinkmann H."/>
            <person name="Mikhaleva J."/>
            <person name="Olsen L.C."/>
            <person name="Jubin C."/>
            <person name="Canestro C."/>
            <person name="Bouquet J.M."/>
            <person name="Danks G."/>
            <person name="Poulain J."/>
            <person name="Campsteijn C."/>
            <person name="Adamski M."/>
            <person name="Cross I."/>
            <person name="Yadetie F."/>
            <person name="Muffato M."/>
            <person name="Louis A."/>
            <person name="Butcher S."/>
            <person name="Tsagkogeorga G."/>
            <person name="Konrad A."/>
            <person name="Singh S."/>
            <person name="Jensen M.F."/>
            <person name="Cong E.H."/>
            <person name="Eikeseth-Otteraa H."/>
            <person name="Noel B."/>
            <person name="Anthouard V."/>
            <person name="Porcel B.M."/>
            <person name="Kachouri-Lafond R."/>
            <person name="Nishino A."/>
            <person name="Ugolini M."/>
            <person name="Chourrout P."/>
            <person name="Nishida H."/>
            <person name="Aasland R."/>
            <person name="Huzurbazar S."/>
            <person name="Westhof E."/>
            <person name="Delsuc F."/>
            <person name="Lehrach H."/>
            <person name="Reinhardt R."/>
            <person name="Weissenbach J."/>
            <person name="Roy S.W."/>
            <person name="Artiguenave F."/>
            <person name="Postlethwait J.H."/>
            <person name="Manak J.R."/>
            <person name="Thompson E.M."/>
            <person name="Jaillon O."/>
            <person name="Du Pasquier L."/>
            <person name="Boudinot P."/>
            <person name="Liberles D.A."/>
            <person name="Volff J.N."/>
            <person name="Philippe H."/>
            <person name="Lenhard B."/>
            <person name="Roest Crollius H."/>
            <person name="Wincker P."/>
            <person name="Chourrout D."/>
        </authorList>
    </citation>
    <scope>NUCLEOTIDE SEQUENCE [LARGE SCALE GENOMIC DNA]</scope>
</reference>
<keyword evidence="1" id="KW-0472">Membrane</keyword>
<accession>E4YUV3</accession>
<evidence type="ECO:0000256" key="1">
    <source>
        <dbReference type="SAM" id="Phobius"/>
    </source>
</evidence>